<feature type="transmembrane region" description="Helical" evidence="10">
    <location>
        <begin position="413"/>
        <end position="438"/>
    </location>
</feature>
<dbReference type="SUPFAM" id="SSF81324">
    <property type="entry name" value="Voltage-gated potassium channels"/>
    <property type="match status" value="2"/>
</dbReference>
<dbReference type="InterPro" id="IPR003280">
    <property type="entry name" value="2pore_dom_K_chnl"/>
</dbReference>
<name>A0ABM4HDM2_ODOVR</name>
<evidence type="ECO:0000256" key="2">
    <source>
        <dbReference type="ARBA" id="ARBA00022448"/>
    </source>
</evidence>
<comment type="subcellular location">
    <subcellularLocation>
        <location evidence="1">Membrane</location>
        <topology evidence="1">Multi-pass membrane protein</topology>
    </subcellularLocation>
</comment>
<keyword evidence="8 13" id="KW-0407">Ion channel</keyword>
<feature type="region of interest" description="Disordered" evidence="9">
    <location>
        <begin position="204"/>
        <end position="242"/>
    </location>
</feature>
<feature type="domain" description="Potassium channel" evidence="11">
    <location>
        <begin position="330"/>
        <end position="386"/>
    </location>
</feature>
<protein>
    <submittedName>
        <fullName evidence="13">Potassium channel subfamily K member 4 isoform X2</fullName>
    </submittedName>
</protein>
<evidence type="ECO:0000259" key="11">
    <source>
        <dbReference type="Pfam" id="PF07885"/>
    </source>
</evidence>
<evidence type="ECO:0000313" key="12">
    <source>
        <dbReference type="Proteomes" id="UP001652640"/>
    </source>
</evidence>
<evidence type="ECO:0000256" key="5">
    <source>
        <dbReference type="ARBA" id="ARBA00022989"/>
    </source>
</evidence>
<dbReference type="RefSeq" id="XP_070313661.1">
    <property type="nucleotide sequence ID" value="XM_070457560.1"/>
</dbReference>
<feature type="region of interest" description="Disordered" evidence="9">
    <location>
        <begin position="85"/>
        <end position="184"/>
    </location>
</feature>
<keyword evidence="5 10" id="KW-1133">Transmembrane helix</keyword>
<feature type="transmembrane region" description="Helical" evidence="10">
    <location>
        <begin position="362"/>
        <end position="382"/>
    </location>
</feature>
<evidence type="ECO:0000256" key="6">
    <source>
        <dbReference type="ARBA" id="ARBA00023065"/>
    </source>
</evidence>
<feature type="transmembrane region" description="Helical" evidence="10">
    <location>
        <begin position="249"/>
        <end position="271"/>
    </location>
</feature>
<keyword evidence="3 10" id="KW-0812">Transmembrane</keyword>
<keyword evidence="12" id="KW-1185">Reference proteome</keyword>
<evidence type="ECO:0000256" key="8">
    <source>
        <dbReference type="ARBA" id="ARBA00023303"/>
    </source>
</evidence>
<reference evidence="13" key="2">
    <citation type="submission" date="2025-08" db="UniProtKB">
        <authorList>
            <consortium name="RefSeq"/>
        </authorList>
    </citation>
    <scope>IDENTIFICATION</scope>
    <source>
        <tissue evidence="13">Tongue muscle</tissue>
    </source>
</reference>
<dbReference type="PANTHER" id="PTHR11003">
    <property type="entry name" value="POTASSIUM CHANNEL, SUBFAMILY K"/>
    <property type="match status" value="1"/>
</dbReference>
<dbReference type="PRINTS" id="PR01691">
    <property type="entry name" value="TRAAKCHANNEL"/>
</dbReference>
<accession>A0ABM4HDM2</accession>
<evidence type="ECO:0000313" key="13">
    <source>
        <dbReference type="RefSeq" id="XP_070313661.1"/>
    </source>
</evidence>
<keyword evidence="2" id="KW-0813">Transport</keyword>
<keyword evidence="4" id="KW-0630">Potassium</keyword>
<sequence>MCVGLWGPWPGAHGPEGPVCPGVRGVCRWTVCVQLGQRGRLEPQGGAWARGSLCPRVCAWASPRAVLGEPAAVLGDAALVRPWSPPPRSFREPGTLPSPPPCLASAQRPGPAPGFLESPAGRWGPWGLPARPIASRSRARRGRRGGRSREDAAATSADEPDRHPRPRPAGSSAPPQPPASPLWPRLSLGRLSLFPPSTLRPSPSLCPLTPWSPGPGSGVTAAPQEPPAQPPQAGSGVGRAPGRAMRSTTLLALLALVLLYLVSGALVFQALEQPHEQQAQRELGEVREKFLRAHPCVSDQDVGLFIKEVADALGGGANPDTNSTSNSNHSAWDLGSAFFFSGTIITTIGYGNAALRTDAGRLFCIFYALVGIPLFGILLAGVGDRLGSSLRHGIGHIEAIFLKWQVPPGLVRILSAVLFLLIGCLLFVLTPTFVFCYMEGWSKLEAIYFVVVTLTTAPAPTRTLQPTSRWCGSGSCSAWPTSRQCSPPSETGCESCPAARAQRWVASRRRPPAGRAR</sequence>
<dbReference type="GO" id="GO:0034220">
    <property type="term" value="P:monoatomic ion transmembrane transport"/>
    <property type="evidence" value="ECO:0007669"/>
    <property type="project" value="UniProtKB-KW"/>
</dbReference>
<feature type="compositionally biased region" description="Basic residues" evidence="9">
    <location>
        <begin position="137"/>
        <end position="146"/>
    </location>
</feature>
<evidence type="ECO:0000256" key="4">
    <source>
        <dbReference type="ARBA" id="ARBA00022958"/>
    </source>
</evidence>
<reference evidence="12" key="1">
    <citation type="journal article" date="2022" name="J. Hered.">
        <title>A De Novo Chromosome-Level Genome Assembly of the White-Tailed Deer, Odocoileus Virginianus.</title>
        <authorList>
            <person name="London E.W."/>
            <person name="Roca A.L."/>
            <person name="Novakofski J.E."/>
            <person name="Mateus-Pinilla N.E."/>
        </authorList>
    </citation>
    <scope>NUCLEOTIDE SEQUENCE [LARGE SCALE GENOMIC DNA]</scope>
</reference>
<dbReference type="InterPro" id="IPR013099">
    <property type="entry name" value="K_chnl_dom"/>
</dbReference>
<evidence type="ECO:0000256" key="3">
    <source>
        <dbReference type="ARBA" id="ARBA00022692"/>
    </source>
</evidence>
<evidence type="ECO:0000256" key="9">
    <source>
        <dbReference type="SAM" id="MobiDB-lite"/>
    </source>
</evidence>
<organism evidence="12 13">
    <name type="scientific">Odocoileus virginianus</name>
    <name type="common">White-tailed deer</name>
    <dbReference type="NCBI Taxonomy" id="9874"/>
    <lineage>
        <taxon>Eukaryota</taxon>
        <taxon>Metazoa</taxon>
        <taxon>Chordata</taxon>
        <taxon>Craniata</taxon>
        <taxon>Vertebrata</taxon>
        <taxon>Euteleostomi</taxon>
        <taxon>Mammalia</taxon>
        <taxon>Eutheria</taxon>
        <taxon>Laurasiatheria</taxon>
        <taxon>Artiodactyla</taxon>
        <taxon>Ruminantia</taxon>
        <taxon>Pecora</taxon>
        <taxon>Cervidae</taxon>
        <taxon>Odocoileinae</taxon>
        <taxon>Odocoileus</taxon>
    </lineage>
</organism>
<dbReference type="InterPro" id="IPR008074">
    <property type="entry name" value="2pore_dom_K_chnl_TRAAK"/>
</dbReference>
<keyword evidence="7 10" id="KW-0472">Membrane</keyword>
<dbReference type="GeneID" id="110143616"/>
<dbReference type="PANTHER" id="PTHR11003:SF30">
    <property type="entry name" value="POTASSIUM CHANNEL SUBFAMILY K MEMBER 4"/>
    <property type="match status" value="1"/>
</dbReference>
<proteinExistence type="predicted"/>
<evidence type="ECO:0000256" key="1">
    <source>
        <dbReference type="ARBA" id="ARBA00004141"/>
    </source>
</evidence>
<dbReference type="Proteomes" id="UP001652640">
    <property type="component" value="Chromosome 28"/>
</dbReference>
<evidence type="ECO:0000256" key="7">
    <source>
        <dbReference type="ARBA" id="ARBA00023136"/>
    </source>
</evidence>
<dbReference type="Pfam" id="PF07885">
    <property type="entry name" value="Ion_trans_2"/>
    <property type="match status" value="1"/>
</dbReference>
<keyword evidence="6" id="KW-0406">Ion transport</keyword>
<dbReference type="Gene3D" id="1.10.287.70">
    <property type="match status" value="1"/>
</dbReference>
<evidence type="ECO:0000256" key="10">
    <source>
        <dbReference type="SAM" id="Phobius"/>
    </source>
</evidence>
<gene>
    <name evidence="13" type="primary">KCNK4</name>
</gene>
<feature type="transmembrane region" description="Helical" evidence="10">
    <location>
        <begin position="334"/>
        <end position="355"/>
    </location>
</feature>